<evidence type="ECO:0000256" key="3">
    <source>
        <dbReference type="ARBA" id="ARBA00022960"/>
    </source>
</evidence>
<reference evidence="7 8" key="1">
    <citation type="journal article" date="2016" name="Nat. Commun.">
        <title>Thousands of microbial genomes shed light on interconnected biogeochemical processes in an aquifer system.</title>
        <authorList>
            <person name="Anantharaman K."/>
            <person name="Brown C.T."/>
            <person name="Hug L.A."/>
            <person name="Sharon I."/>
            <person name="Castelle C.J."/>
            <person name="Probst A.J."/>
            <person name="Thomas B.C."/>
            <person name="Singh A."/>
            <person name="Wilkins M.J."/>
            <person name="Karaoz U."/>
            <person name="Brodie E.L."/>
            <person name="Williams K.H."/>
            <person name="Hubbard S.S."/>
            <person name="Banfield J.F."/>
        </authorList>
    </citation>
    <scope>NUCLEOTIDE SEQUENCE [LARGE SCALE GENOMIC DNA]</scope>
</reference>
<comment type="similarity">
    <text evidence="1">Belongs to the MreC family.</text>
</comment>
<keyword evidence="5" id="KW-0472">Membrane</keyword>
<organism evidence="7 8">
    <name type="scientific">candidate division WWE3 bacterium RIFCSPLOWO2_01_FULL_41_18</name>
    <dbReference type="NCBI Taxonomy" id="1802625"/>
    <lineage>
        <taxon>Bacteria</taxon>
        <taxon>Katanobacteria</taxon>
    </lineage>
</organism>
<dbReference type="PANTHER" id="PTHR34138:SF1">
    <property type="entry name" value="CELL SHAPE-DETERMINING PROTEIN MREC"/>
    <property type="match status" value="1"/>
</dbReference>
<dbReference type="PIRSF" id="PIRSF038471">
    <property type="entry name" value="MreC"/>
    <property type="match status" value="1"/>
</dbReference>
<evidence type="ECO:0000256" key="4">
    <source>
        <dbReference type="ARBA" id="ARBA00032089"/>
    </source>
</evidence>
<keyword evidence="5" id="KW-0812">Transmembrane</keyword>
<feature type="transmembrane region" description="Helical" evidence="5">
    <location>
        <begin position="7"/>
        <end position="26"/>
    </location>
</feature>
<comment type="caution">
    <text evidence="7">The sequence shown here is derived from an EMBL/GenBank/DDBJ whole genome shotgun (WGS) entry which is preliminary data.</text>
</comment>
<protein>
    <recommendedName>
        <fullName evidence="2">Cell shape-determining protein MreC</fullName>
    </recommendedName>
    <alternativeName>
        <fullName evidence="4">Cell shape protein MreC</fullName>
    </alternativeName>
</protein>
<dbReference type="Proteomes" id="UP000176504">
    <property type="component" value="Unassembled WGS sequence"/>
</dbReference>
<dbReference type="PANTHER" id="PTHR34138">
    <property type="entry name" value="CELL SHAPE-DETERMINING PROTEIN MREC"/>
    <property type="match status" value="1"/>
</dbReference>
<dbReference type="InterPro" id="IPR042177">
    <property type="entry name" value="Cell/Rod_1"/>
</dbReference>
<dbReference type="EMBL" id="MEVI01000002">
    <property type="protein sequence ID" value="OGC55511.1"/>
    <property type="molecule type" value="Genomic_DNA"/>
</dbReference>
<dbReference type="InterPro" id="IPR007221">
    <property type="entry name" value="MreC"/>
</dbReference>
<feature type="domain" description="Rod shape-determining protein MreC beta-barrel core" evidence="6">
    <location>
        <begin position="112"/>
        <end position="259"/>
    </location>
</feature>
<evidence type="ECO:0000256" key="5">
    <source>
        <dbReference type="SAM" id="Phobius"/>
    </source>
</evidence>
<dbReference type="InterPro" id="IPR055342">
    <property type="entry name" value="MreC_beta-barrel_core"/>
</dbReference>
<keyword evidence="5" id="KW-1133">Transmembrane helix</keyword>
<accession>A0A1F4VE50</accession>
<evidence type="ECO:0000313" key="7">
    <source>
        <dbReference type="EMBL" id="OGC55511.1"/>
    </source>
</evidence>
<evidence type="ECO:0000256" key="2">
    <source>
        <dbReference type="ARBA" id="ARBA00013855"/>
    </source>
</evidence>
<dbReference type="GO" id="GO:0008360">
    <property type="term" value="P:regulation of cell shape"/>
    <property type="evidence" value="ECO:0007669"/>
    <property type="project" value="UniProtKB-KW"/>
</dbReference>
<name>A0A1F4VE50_UNCKA</name>
<evidence type="ECO:0000256" key="1">
    <source>
        <dbReference type="ARBA" id="ARBA00009369"/>
    </source>
</evidence>
<dbReference type="Gene3D" id="2.40.10.350">
    <property type="entry name" value="Rod shape-determining protein MreC, domain 2"/>
    <property type="match status" value="1"/>
</dbReference>
<dbReference type="GO" id="GO:0005886">
    <property type="term" value="C:plasma membrane"/>
    <property type="evidence" value="ECO:0007669"/>
    <property type="project" value="TreeGrafter"/>
</dbReference>
<evidence type="ECO:0000259" key="6">
    <source>
        <dbReference type="Pfam" id="PF04085"/>
    </source>
</evidence>
<gene>
    <name evidence="7" type="ORF">A3A78_00960</name>
</gene>
<sequence>MSLSLKYLFISLCIFLLGFTGVFTPLRNFAHKVSNPVSYGLHQIADEVRKTFEFFISLKKIRHENLRLREENLSLFSKISNTKELEDENKVLREQLALGSFVSRDKLIEARVIGLPFDNENSEVLIDKGKKDGVLTGQEVIYKGFLVGSVVDAFEERAVVVFITSPKLSVAVSDQSVDGRTKGLVTGSYGTSLIMDRILQDEEINVGDYIVTSGGDGIFDPGLLVGKVVEVFDDKSEPLKKAKLEVSMDFGRLDRLFVVVK</sequence>
<proteinExistence type="inferred from homology"/>
<dbReference type="NCBIfam" id="TIGR00219">
    <property type="entry name" value="mreC"/>
    <property type="match status" value="1"/>
</dbReference>
<dbReference type="Gene3D" id="2.40.10.340">
    <property type="entry name" value="Rod shape-determining protein MreC, domain 1"/>
    <property type="match status" value="1"/>
</dbReference>
<dbReference type="AlphaFoldDB" id="A0A1F4VE50"/>
<dbReference type="Pfam" id="PF04085">
    <property type="entry name" value="MreC"/>
    <property type="match status" value="1"/>
</dbReference>
<keyword evidence="3" id="KW-0133">Cell shape</keyword>
<dbReference type="InterPro" id="IPR042175">
    <property type="entry name" value="Cell/Rod_MreC_2"/>
</dbReference>
<evidence type="ECO:0000313" key="8">
    <source>
        <dbReference type="Proteomes" id="UP000176504"/>
    </source>
</evidence>